<dbReference type="Gene3D" id="3.30.160.660">
    <property type="match status" value="1"/>
</dbReference>
<keyword evidence="3" id="KW-1185">Reference proteome</keyword>
<reference evidence="2 3" key="1">
    <citation type="submission" date="2020-04" db="EMBL/GenBank/DDBJ databases">
        <title>Azohydromonas sp. isolated from soil.</title>
        <authorList>
            <person name="Dahal R.H."/>
        </authorList>
    </citation>
    <scope>NUCLEOTIDE SEQUENCE [LARGE SCALE GENOMIC DNA]</scope>
    <source>
        <strain evidence="2 3">G-1-1-14</strain>
    </source>
</reference>
<dbReference type="Proteomes" id="UP000574067">
    <property type="component" value="Unassembled WGS sequence"/>
</dbReference>
<dbReference type="InterPro" id="IPR022291">
    <property type="entry name" value="Bacteriocin_synth_cyclodeHase"/>
</dbReference>
<dbReference type="RefSeq" id="WP_169161801.1">
    <property type="nucleotide sequence ID" value="NZ_JABBFW010000013.1"/>
</dbReference>
<dbReference type="PROSITE" id="PS51664">
    <property type="entry name" value="YCAO"/>
    <property type="match status" value="1"/>
</dbReference>
<accession>A0A848FF66</accession>
<dbReference type="NCBIfam" id="TIGR00702">
    <property type="entry name" value="YcaO-type kinase domain"/>
    <property type="match status" value="1"/>
</dbReference>
<comment type="caution">
    <text evidence="2">The sequence shown here is derived from an EMBL/GenBank/DDBJ whole genome shotgun (WGS) entry which is preliminary data.</text>
</comment>
<proteinExistence type="predicted"/>
<dbReference type="EMBL" id="JABBFW010000013">
    <property type="protein sequence ID" value="NML16903.1"/>
    <property type="molecule type" value="Genomic_DNA"/>
</dbReference>
<evidence type="ECO:0000313" key="3">
    <source>
        <dbReference type="Proteomes" id="UP000574067"/>
    </source>
</evidence>
<dbReference type="InterPro" id="IPR003776">
    <property type="entry name" value="YcaO-like_dom"/>
</dbReference>
<dbReference type="Gene3D" id="3.30.40.250">
    <property type="match status" value="1"/>
</dbReference>
<dbReference type="NCBIfam" id="TIGR03882">
    <property type="entry name" value="cyclo_dehyd_2"/>
    <property type="match status" value="1"/>
</dbReference>
<dbReference type="PANTHER" id="PTHR37809">
    <property type="entry name" value="RIBOSOMAL PROTEIN S12 METHYLTHIOTRANSFERASE ACCESSORY FACTOR YCAO"/>
    <property type="match status" value="1"/>
</dbReference>
<evidence type="ECO:0000259" key="1">
    <source>
        <dbReference type="PROSITE" id="PS51664"/>
    </source>
</evidence>
<dbReference type="PANTHER" id="PTHR37809:SF1">
    <property type="entry name" value="RIBOSOMAL PROTEIN S12 METHYLTHIOTRANSFERASE ACCESSORY FACTOR YCAO"/>
    <property type="match status" value="1"/>
</dbReference>
<gene>
    <name evidence="2" type="ORF">HHL10_18130</name>
</gene>
<dbReference type="AlphaFoldDB" id="A0A848FF66"/>
<protein>
    <submittedName>
        <fullName evidence="2">TOMM leader peptide-binding protein</fullName>
    </submittedName>
</protein>
<feature type="domain" description="YcaO" evidence="1">
    <location>
        <begin position="364"/>
        <end position="717"/>
    </location>
</feature>
<dbReference type="Gene3D" id="3.40.50.720">
    <property type="entry name" value="NAD(P)-binding Rossmann-like Domain"/>
    <property type="match status" value="1"/>
</dbReference>
<evidence type="ECO:0000313" key="2">
    <source>
        <dbReference type="EMBL" id="NML16903.1"/>
    </source>
</evidence>
<sequence>MAPPALGPSRDDVPRWHPGLALAVIDEHTVLLHGETRRVVLRGAAVVAVAPLIDGRRSVAEIAQVLAPRLGLGELEVGYVLQRLADGGHLSAGAAAQVPAPLVALTALEPGSWPVALALEAAGLRVAATPNAPVALEVLVCADLLDEHVGRHLARARAAGRSVLLARPGGAQPTIGPLLDASPGPCFDCLLHAVAWNRPAQRFVQQRLGQAFTTPASTEPATAATAAAWLAQAVRQAAGGERTLREALLSFDPHTLATTRHAVRRRPQCPTCGDAHLMAAQGFRAPALQSRLAAERTDGGHRCRSPEETLLALRPLVSPVTGAVQYLHPMPGRHTARRQVYVSGYPVCPQTWPSDNGFDKICAGKGRSPAQAQASALCEAIERASSVWQGDEAVLLATRAALGEEALSFETLQGFSARQYARRECINATTTDRRRQVPLPFDDQARIAWTPAWPLDGGPRRLVPLAYCYAETPPGQGSAFGIYNPNGTAAGNVFEEAVLQGLLELVERDATAIWWYQRLARPALDLERIDDAFVQALRADYQASGWSVQVLDLTHDLGIPVYAAVARHEGSDRHALGFGCHLQGPIALSRALTELNQLLDERPDAPPPWDRALLPRAPFLEPAGSVAGALPVLSDGLDLREDIGQCCARLRRAGLSPLVVDKSRPDLGLAVAQVIVPGLRHFWPRFGPGRLYEVPVAMGWVERAAPEEMLNPAPLFL</sequence>
<organism evidence="2 3">
    <name type="scientific">Azohydromonas caseinilytica</name>
    <dbReference type="NCBI Taxonomy" id="2728836"/>
    <lineage>
        <taxon>Bacteria</taxon>
        <taxon>Pseudomonadati</taxon>
        <taxon>Pseudomonadota</taxon>
        <taxon>Betaproteobacteria</taxon>
        <taxon>Burkholderiales</taxon>
        <taxon>Sphaerotilaceae</taxon>
        <taxon>Azohydromonas</taxon>
    </lineage>
</organism>
<name>A0A848FF66_9BURK</name>
<dbReference type="Pfam" id="PF02624">
    <property type="entry name" value="YcaO"/>
    <property type="match status" value="1"/>
</dbReference>
<dbReference type="Gene3D" id="3.30.1330.230">
    <property type="match status" value="1"/>
</dbReference>